<feature type="transmembrane region" description="Helical" evidence="5">
    <location>
        <begin position="293"/>
        <end position="324"/>
    </location>
</feature>
<name>A0A818PS63_9BILA</name>
<reference evidence="7" key="1">
    <citation type="submission" date="2021-02" db="EMBL/GenBank/DDBJ databases">
        <authorList>
            <person name="Nowell W R."/>
        </authorList>
    </citation>
    <scope>NUCLEOTIDE SEQUENCE</scope>
</reference>
<dbReference type="InterPro" id="IPR050186">
    <property type="entry name" value="TPT_transporter"/>
</dbReference>
<dbReference type="Pfam" id="PF03151">
    <property type="entry name" value="TPT"/>
    <property type="match status" value="1"/>
</dbReference>
<feature type="transmembrane region" description="Helical" evidence="5">
    <location>
        <begin position="254"/>
        <end position="278"/>
    </location>
</feature>
<dbReference type="AlphaFoldDB" id="A0A818PS63"/>
<evidence type="ECO:0000259" key="6">
    <source>
        <dbReference type="Pfam" id="PF03151"/>
    </source>
</evidence>
<sequence length="350" mass="39208">MSLTSLSEVVPNRANVLLSPERFVLEVPRGLYHSMAIILLIVWYISSAATIFSNKYILSHLDGDAFSLGANQLVISVISGYIQIQFINKFHNQLDKNPIIMKNIFRDMMFIGAFRSVTVMLGLVALKYIAVSFVATIKSSSPLFTVIISRIILGEKTSNWTKFSMVPITLGLCLCSSFELSFNLFGFLCALGTNIFDCLQNVYSKILISGEHYRYSATELQFWASLLACIFQLPLLVYYVNIPLALKLTSKTLVFLYIFNGFVYHIQSVAAFAIMAYISPITHSVANTIKRALLIWISIIIFHNPVTFLSGAGTFIVIFGVIIYNEGRDVGKKTAITNMDNTTVLTWRHV</sequence>
<evidence type="ECO:0000256" key="3">
    <source>
        <dbReference type="ARBA" id="ARBA00022989"/>
    </source>
</evidence>
<feature type="transmembrane region" description="Helical" evidence="5">
    <location>
        <begin position="31"/>
        <end position="53"/>
    </location>
</feature>
<feature type="transmembrane region" description="Helical" evidence="5">
    <location>
        <begin position="65"/>
        <end position="87"/>
    </location>
</feature>
<evidence type="ECO:0000256" key="2">
    <source>
        <dbReference type="ARBA" id="ARBA00022692"/>
    </source>
</evidence>
<accession>A0A818PS63</accession>
<evidence type="ECO:0000313" key="8">
    <source>
        <dbReference type="Proteomes" id="UP000663823"/>
    </source>
</evidence>
<keyword evidence="3 5" id="KW-1133">Transmembrane helix</keyword>
<evidence type="ECO:0000256" key="1">
    <source>
        <dbReference type="ARBA" id="ARBA00004141"/>
    </source>
</evidence>
<dbReference type="InterPro" id="IPR004853">
    <property type="entry name" value="Sugar_P_trans_dom"/>
</dbReference>
<dbReference type="GO" id="GO:0016020">
    <property type="term" value="C:membrane"/>
    <property type="evidence" value="ECO:0007669"/>
    <property type="project" value="UniProtKB-SubCell"/>
</dbReference>
<dbReference type="SUPFAM" id="SSF103481">
    <property type="entry name" value="Multidrug resistance efflux transporter EmrE"/>
    <property type="match status" value="1"/>
</dbReference>
<dbReference type="EMBL" id="CAJOAX010000631">
    <property type="protein sequence ID" value="CAF3626329.1"/>
    <property type="molecule type" value="Genomic_DNA"/>
</dbReference>
<comment type="subcellular location">
    <subcellularLocation>
        <location evidence="1">Membrane</location>
        <topology evidence="1">Multi-pass membrane protein</topology>
    </subcellularLocation>
</comment>
<feature type="domain" description="Sugar phosphate transporter" evidence="6">
    <location>
        <begin position="37"/>
        <end position="325"/>
    </location>
</feature>
<gene>
    <name evidence="7" type="ORF">OTI717_LOCUS8075</name>
</gene>
<evidence type="ECO:0000256" key="4">
    <source>
        <dbReference type="ARBA" id="ARBA00023136"/>
    </source>
</evidence>
<dbReference type="Proteomes" id="UP000663823">
    <property type="component" value="Unassembled WGS sequence"/>
</dbReference>
<organism evidence="7 8">
    <name type="scientific">Rotaria sordida</name>
    <dbReference type="NCBI Taxonomy" id="392033"/>
    <lineage>
        <taxon>Eukaryota</taxon>
        <taxon>Metazoa</taxon>
        <taxon>Spiralia</taxon>
        <taxon>Gnathifera</taxon>
        <taxon>Rotifera</taxon>
        <taxon>Eurotatoria</taxon>
        <taxon>Bdelloidea</taxon>
        <taxon>Philodinida</taxon>
        <taxon>Philodinidae</taxon>
        <taxon>Rotaria</taxon>
    </lineage>
</organism>
<feature type="transmembrane region" description="Helical" evidence="5">
    <location>
        <begin position="108"/>
        <end position="129"/>
    </location>
</feature>
<keyword evidence="2 5" id="KW-0812">Transmembrane</keyword>
<keyword evidence="4 5" id="KW-0472">Membrane</keyword>
<feature type="transmembrane region" description="Helical" evidence="5">
    <location>
        <begin position="165"/>
        <end position="187"/>
    </location>
</feature>
<dbReference type="InterPro" id="IPR037185">
    <property type="entry name" value="EmrE-like"/>
</dbReference>
<evidence type="ECO:0000313" key="7">
    <source>
        <dbReference type="EMBL" id="CAF3626329.1"/>
    </source>
</evidence>
<evidence type="ECO:0000256" key="5">
    <source>
        <dbReference type="SAM" id="Phobius"/>
    </source>
</evidence>
<feature type="transmembrane region" description="Helical" evidence="5">
    <location>
        <begin position="222"/>
        <end position="242"/>
    </location>
</feature>
<proteinExistence type="predicted"/>
<dbReference type="PANTHER" id="PTHR11132">
    <property type="entry name" value="SOLUTE CARRIER FAMILY 35"/>
    <property type="match status" value="1"/>
</dbReference>
<comment type="caution">
    <text evidence="7">The sequence shown here is derived from an EMBL/GenBank/DDBJ whole genome shotgun (WGS) entry which is preliminary data.</text>
</comment>
<protein>
    <recommendedName>
        <fullName evidence="6">Sugar phosphate transporter domain-containing protein</fullName>
    </recommendedName>
</protein>